<keyword evidence="4" id="KW-0267">Excision nuclease</keyword>
<dbReference type="Gene3D" id="3.40.1440.10">
    <property type="entry name" value="GIY-YIG endonuclease"/>
    <property type="match status" value="1"/>
</dbReference>
<dbReference type="GO" id="GO:0009381">
    <property type="term" value="F:excinuclease ABC activity"/>
    <property type="evidence" value="ECO:0007669"/>
    <property type="project" value="InterPro"/>
</dbReference>
<dbReference type="PROSITE" id="PS50151">
    <property type="entry name" value="UVR"/>
    <property type="match status" value="1"/>
</dbReference>
<gene>
    <name evidence="9" type="ORF">COX00_03775</name>
</gene>
<evidence type="ECO:0000256" key="4">
    <source>
        <dbReference type="ARBA" id="ARBA00022881"/>
    </source>
</evidence>
<reference evidence="9 10" key="1">
    <citation type="submission" date="2017-09" db="EMBL/GenBank/DDBJ databases">
        <title>Depth-based differentiation of microbial function through sediment-hosted aquifers and enrichment of novel symbionts in the deep terrestrial subsurface.</title>
        <authorList>
            <person name="Probst A.J."/>
            <person name="Ladd B."/>
            <person name="Jarett J.K."/>
            <person name="Geller-Mcgrath D.E."/>
            <person name="Sieber C.M."/>
            <person name="Emerson J.B."/>
            <person name="Anantharaman K."/>
            <person name="Thomas B.C."/>
            <person name="Malmstrom R."/>
            <person name="Stieglmeier M."/>
            <person name="Klingl A."/>
            <person name="Woyke T."/>
            <person name="Ryan C.M."/>
            <person name="Banfield J.F."/>
        </authorList>
    </citation>
    <scope>NUCLEOTIDE SEQUENCE [LARGE SCALE GENOMIC DNA]</scope>
    <source>
        <strain evidence="9">CG22_combo_CG10-13_8_21_14_all_47_17</strain>
    </source>
</reference>
<dbReference type="FunFam" id="3.40.1440.10:FF:000001">
    <property type="entry name" value="UvrABC system protein C"/>
    <property type="match status" value="1"/>
</dbReference>
<dbReference type="EMBL" id="PCSZ01000069">
    <property type="protein sequence ID" value="PIP60341.1"/>
    <property type="molecule type" value="Genomic_DNA"/>
</dbReference>
<dbReference type="SMART" id="SM00465">
    <property type="entry name" value="GIYc"/>
    <property type="match status" value="1"/>
</dbReference>
<dbReference type="PROSITE" id="PS50165">
    <property type="entry name" value="UVRC"/>
    <property type="match status" value="1"/>
</dbReference>
<dbReference type="Pfam" id="PF08459">
    <property type="entry name" value="UvrC_RNaseH_dom"/>
    <property type="match status" value="1"/>
</dbReference>
<evidence type="ECO:0000259" key="7">
    <source>
        <dbReference type="PROSITE" id="PS50164"/>
    </source>
</evidence>
<dbReference type="InterPro" id="IPR035901">
    <property type="entry name" value="GIY-YIG_endonuc_sf"/>
</dbReference>
<evidence type="ECO:0000259" key="8">
    <source>
        <dbReference type="PROSITE" id="PS50165"/>
    </source>
</evidence>
<evidence type="ECO:0000256" key="3">
    <source>
        <dbReference type="ARBA" id="ARBA00022769"/>
    </source>
</evidence>
<evidence type="ECO:0000256" key="5">
    <source>
        <dbReference type="ARBA" id="ARBA00023204"/>
    </source>
</evidence>
<dbReference type="InterPro" id="IPR038476">
    <property type="entry name" value="UvrC_RNase_H_dom_sf"/>
</dbReference>
<feature type="domain" description="UVR" evidence="6">
    <location>
        <begin position="203"/>
        <end position="238"/>
    </location>
</feature>
<sequence length="422" mass="48465">MIPAKIKIKNNELPDMPGVYLMKDKKGTVIYVGKAVSLKRRVKQHFDRPHGPHIPEMTRNVAEIDYIVKPTALEALILEANLIKHYWPKYNILQKDNKSFMYLAITKEAYPRPLLVRGTDLDEDSAKKYKIVFGPYTSSHALKSALDLVRKAFPWSQCKPGQKRACFNVGLKLCPGVCIDAVDKKEYQKTIRDLIKFFEGKKEDILKRYTRAMKKASQEERYEEAADYRNKIYFLEHIQDVAVLRRDDDQIDQMKDGKTPVDLFGRIEGYDISHISGTATVASMVVFENGAPAKAEYRKFKIKTVVGSNDIASIRETVTRRLRHREWKKPDLILIDGGLPQVHAAEDVLQFFHVSIPVIGIAKGSKRKKNELICSKISAELCELCEKYVDLLSRVRDEAHRFAIGYHRKLRAEPFKGKKSKK</sequence>
<proteinExistence type="predicted"/>
<feature type="domain" description="GIY-YIG" evidence="7">
    <location>
        <begin position="15"/>
        <end position="92"/>
    </location>
</feature>
<name>A0A2H0BRR7_9BACT</name>
<dbReference type="Gene3D" id="3.30.420.340">
    <property type="entry name" value="UvrC, RNAse H endonuclease domain"/>
    <property type="match status" value="1"/>
</dbReference>
<evidence type="ECO:0000259" key="6">
    <source>
        <dbReference type="PROSITE" id="PS50151"/>
    </source>
</evidence>
<evidence type="ECO:0000256" key="2">
    <source>
        <dbReference type="ARBA" id="ARBA00022763"/>
    </source>
</evidence>
<dbReference type="InterPro" id="IPR047296">
    <property type="entry name" value="GIY-YIG_UvrC_Cho"/>
</dbReference>
<dbReference type="InterPro" id="IPR000305">
    <property type="entry name" value="GIY-YIG_endonuc"/>
</dbReference>
<dbReference type="Proteomes" id="UP000231581">
    <property type="component" value="Unassembled WGS sequence"/>
</dbReference>
<dbReference type="SUPFAM" id="SSF82771">
    <property type="entry name" value="GIY-YIG endonuclease"/>
    <property type="match status" value="1"/>
</dbReference>
<accession>A0A2H0BRR7</accession>
<dbReference type="PROSITE" id="PS50164">
    <property type="entry name" value="GIY_YIG"/>
    <property type="match status" value="1"/>
</dbReference>
<dbReference type="InterPro" id="IPR001943">
    <property type="entry name" value="UVR_dom"/>
</dbReference>
<dbReference type="GO" id="GO:0009380">
    <property type="term" value="C:excinuclease repair complex"/>
    <property type="evidence" value="ECO:0007669"/>
    <property type="project" value="TreeGrafter"/>
</dbReference>
<dbReference type="PANTHER" id="PTHR30562">
    <property type="entry name" value="UVRC/OXIDOREDUCTASE"/>
    <property type="match status" value="1"/>
</dbReference>
<dbReference type="PANTHER" id="PTHR30562:SF1">
    <property type="entry name" value="UVRABC SYSTEM PROTEIN C"/>
    <property type="match status" value="1"/>
</dbReference>
<feature type="domain" description="UvrC family homology region profile" evidence="8">
    <location>
        <begin position="266"/>
        <end position="349"/>
    </location>
</feature>
<dbReference type="AlphaFoldDB" id="A0A2H0BRR7"/>
<dbReference type="CDD" id="cd10434">
    <property type="entry name" value="GIY-YIG_UvrC_Cho"/>
    <property type="match status" value="1"/>
</dbReference>
<dbReference type="Pfam" id="PF02151">
    <property type="entry name" value="UVR"/>
    <property type="match status" value="1"/>
</dbReference>
<keyword evidence="5" id="KW-0234">DNA repair</keyword>
<dbReference type="InterPro" id="IPR050066">
    <property type="entry name" value="UvrABC_protein_C"/>
</dbReference>
<organism evidence="9 10">
    <name type="scientific">Candidatus Uhrbacteria bacterium CG22_combo_CG10-13_8_21_14_all_47_17</name>
    <dbReference type="NCBI Taxonomy" id="1975041"/>
    <lineage>
        <taxon>Bacteria</taxon>
        <taxon>Candidatus Uhriibacteriota</taxon>
    </lineage>
</organism>
<evidence type="ECO:0000313" key="10">
    <source>
        <dbReference type="Proteomes" id="UP000231581"/>
    </source>
</evidence>
<keyword evidence="2" id="KW-0227">DNA damage</keyword>
<evidence type="ECO:0000256" key="1">
    <source>
        <dbReference type="ARBA" id="ARBA00022490"/>
    </source>
</evidence>
<comment type="caution">
    <text evidence="9">The sequence shown here is derived from an EMBL/GenBank/DDBJ whole genome shotgun (WGS) entry which is preliminary data.</text>
</comment>
<evidence type="ECO:0008006" key="11">
    <source>
        <dbReference type="Google" id="ProtNLM"/>
    </source>
</evidence>
<keyword evidence="1" id="KW-0963">Cytoplasm</keyword>
<evidence type="ECO:0000313" key="9">
    <source>
        <dbReference type="EMBL" id="PIP60341.1"/>
    </source>
</evidence>
<protein>
    <recommendedName>
        <fullName evidence="11">Excinuclease ABC subunit C</fullName>
    </recommendedName>
</protein>
<dbReference type="Pfam" id="PF01541">
    <property type="entry name" value="GIY-YIG"/>
    <property type="match status" value="1"/>
</dbReference>
<dbReference type="GO" id="GO:0006289">
    <property type="term" value="P:nucleotide-excision repair"/>
    <property type="evidence" value="ECO:0007669"/>
    <property type="project" value="InterPro"/>
</dbReference>
<dbReference type="InterPro" id="IPR001162">
    <property type="entry name" value="UvrC_RNase_H_dom"/>
</dbReference>
<keyword evidence="3" id="KW-0228">DNA excision</keyword>
<dbReference type="SUPFAM" id="SSF46600">
    <property type="entry name" value="C-terminal UvrC-binding domain of UvrB"/>
    <property type="match status" value="1"/>
</dbReference>
<dbReference type="InterPro" id="IPR036876">
    <property type="entry name" value="UVR_dom_sf"/>
</dbReference>